<sequence>MAYRDPYAEQYGRNDQQYSDAPSFNPYNNTELHQAYDQGGYDPYGAGGHREYANYDQPTNPGGSAFAPGHYKSESTSTQYDRGAFAQATRNRPRDLSHWRHEHHSGLWTKGSRGACIGRFCCCTLMIIVFFIVSILLPLALWTRPPNIIIGSVQATSNGSEIQSLSNGVQINLELPIYVSNPNYFSVSFPSIKANIYYPIGHTLIGSGQENDVIFHSHSTTNFTFPFSIEYTTTMSSSAQIITDLVSKCGINGGTASDITVDYDITLALRVLFFTVSPTISNSASFPCPLTASDLKGLLSGGG</sequence>
<dbReference type="Proteomes" id="UP001194468">
    <property type="component" value="Unassembled WGS sequence"/>
</dbReference>
<evidence type="ECO:0000256" key="1">
    <source>
        <dbReference type="SAM" id="MobiDB-lite"/>
    </source>
</evidence>
<feature type="transmembrane region" description="Helical" evidence="2">
    <location>
        <begin position="120"/>
        <end position="142"/>
    </location>
</feature>
<accession>A0AAD4C3E5</accession>
<reference evidence="3" key="2">
    <citation type="journal article" date="2020" name="Nat. Commun.">
        <title>Large-scale genome sequencing of mycorrhizal fungi provides insights into the early evolution of symbiotic traits.</title>
        <authorList>
            <person name="Miyauchi S."/>
            <person name="Kiss E."/>
            <person name="Kuo A."/>
            <person name="Drula E."/>
            <person name="Kohler A."/>
            <person name="Sanchez-Garcia M."/>
            <person name="Morin E."/>
            <person name="Andreopoulos B."/>
            <person name="Barry K.W."/>
            <person name="Bonito G."/>
            <person name="Buee M."/>
            <person name="Carver A."/>
            <person name="Chen C."/>
            <person name="Cichocki N."/>
            <person name="Clum A."/>
            <person name="Culley D."/>
            <person name="Crous P.W."/>
            <person name="Fauchery L."/>
            <person name="Girlanda M."/>
            <person name="Hayes R.D."/>
            <person name="Keri Z."/>
            <person name="LaButti K."/>
            <person name="Lipzen A."/>
            <person name="Lombard V."/>
            <person name="Magnuson J."/>
            <person name="Maillard F."/>
            <person name="Murat C."/>
            <person name="Nolan M."/>
            <person name="Ohm R.A."/>
            <person name="Pangilinan J."/>
            <person name="Pereira M.F."/>
            <person name="Perotto S."/>
            <person name="Peter M."/>
            <person name="Pfister S."/>
            <person name="Riley R."/>
            <person name="Sitrit Y."/>
            <person name="Stielow J.B."/>
            <person name="Szollosi G."/>
            <person name="Zifcakova L."/>
            <person name="Stursova M."/>
            <person name="Spatafora J.W."/>
            <person name="Tedersoo L."/>
            <person name="Vaario L.M."/>
            <person name="Yamada A."/>
            <person name="Yan M."/>
            <person name="Wang P."/>
            <person name="Xu J."/>
            <person name="Bruns T."/>
            <person name="Baldrian P."/>
            <person name="Vilgalys R."/>
            <person name="Dunand C."/>
            <person name="Henrissat B."/>
            <person name="Grigoriev I.V."/>
            <person name="Hibbett D."/>
            <person name="Nagy L.G."/>
            <person name="Martin F.M."/>
        </authorList>
    </citation>
    <scope>NUCLEOTIDE SEQUENCE</scope>
    <source>
        <strain evidence="3">BED1</strain>
    </source>
</reference>
<feature type="region of interest" description="Disordered" evidence="1">
    <location>
        <begin position="1"/>
        <end position="81"/>
    </location>
</feature>
<keyword evidence="2" id="KW-0472">Membrane</keyword>
<keyword evidence="2" id="KW-0812">Transmembrane</keyword>
<proteinExistence type="predicted"/>
<gene>
    <name evidence="3" type="ORF">L210DRAFT_958358</name>
</gene>
<keyword evidence="4" id="KW-1185">Reference proteome</keyword>
<dbReference type="Gene3D" id="2.60.40.1820">
    <property type="match status" value="1"/>
</dbReference>
<organism evidence="3 4">
    <name type="scientific">Boletus edulis BED1</name>
    <dbReference type="NCBI Taxonomy" id="1328754"/>
    <lineage>
        <taxon>Eukaryota</taxon>
        <taxon>Fungi</taxon>
        <taxon>Dikarya</taxon>
        <taxon>Basidiomycota</taxon>
        <taxon>Agaricomycotina</taxon>
        <taxon>Agaricomycetes</taxon>
        <taxon>Agaricomycetidae</taxon>
        <taxon>Boletales</taxon>
        <taxon>Boletineae</taxon>
        <taxon>Boletaceae</taxon>
        <taxon>Boletoideae</taxon>
        <taxon>Boletus</taxon>
    </lineage>
</organism>
<dbReference type="SUPFAM" id="SSF117070">
    <property type="entry name" value="LEA14-like"/>
    <property type="match status" value="1"/>
</dbReference>
<protein>
    <recommendedName>
        <fullName evidence="5">Late embryogenesis abundant protein LEA-2 subgroup domain-containing protein</fullName>
    </recommendedName>
</protein>
<evidence type="ECO:0000313" key="4">
    <source>
        <dbReference type="Proteomes" id="UP001194468"/>
    </source>
</evidence>
<evidence type="ECO:0008006" key="5">
    <source>
        <dbReference type="Google" id="ProtNLM"/>
    </source>
</evidence>
<feature type="compositionally biased region" description="Polar residues" evidence="1">
    <location>
        <begin position="13"/>
        <end position="32"/>
    </location>
</feature>
<comment type="caution">
    <text evidence="3">The sequence shown here is derived from an EMBL/GenBank/DDBJ whole genome shotgun (WGS) entry which is preliminary data.</text>
</comment>
<evidence type="ECO:0000256" key="2">
    <source>
        <dbReference type="SAM" id="Phobius"/>
    </source>
</evidence>
<keyword evidence="2" id="KW-1133">Transmembrane helix</keyword>
<dbReference type="AlphaFoldDB" id="A0AAD4C3E5"/>
<reference evidence="3" key="1">
    <citation type="submission" date="2019-10" db="EMBL/GenBank/DDBJ databases">
        <authorList>
            <consortium name="DOE Joint Genome Institute"/>
            <person name="Kuo A."/>
            <person name="Miyauchi S."/>
            <person name="Kiss E."/>
            <person name="Drula E."/>
            <person name="Kohler A."/>
            <person name="Sanchez-Garcia M."/>
            <person name="Andreopoulos B."/>
            <person name="Barry K.W."/>
            <person name="Bonito G."/>
            <person name="Buee M."/>
            <person name="Carver A."/>
            <person name="Chen C."/>
            <person name="Cichocki N."/>
            <person name="Clum A."/>
            <person name="Culley D."/>
            <person name="Crous P.W."/>
            <person name="Fauchery L."/>
            <person name="Girlanda M."/>
            <person name="Hayes R."/>
            <person name="Keri Z."/>
            <person name="LaButti K."/>
            <person name="Lipzen A."/>
            <person name="Lombard V."/>
            <person name="Magnuson J."/>
            <person name="Maillard F."/>
            <person name="Morin E."/>
            <person name="Murat C."/>
            <person name="Nolan M."/>
            <person name="Ohm R."/>
            <person name="Pangilinan J."/>
            <person name="Pereira M."/>
            <person name="Perotto S."/>
            <person name="Peter M."/>
            <person name="Riley R."/>
            <person name="Sitrit Y."/>
            <person name="Stielow B."/>
            <person name="Szollosi G."/>
            <person name="Zifcakova L."/>
            <person name="Stursova M."/>
            <person name="Spatafora J.W."/>
            <person name="Tedersoo L."/>
            <person name="Vaario L.-M."/>
            <person name="Yamada A."/>
            <person name="Yan M."/>
            <person name="Wang P."/>
            <person name="Xu J."/>
            <person name="Bruns T."/>
            <person name="Baldrian P."/>
            <person name="Vilgalys R."/>
            <person name="Henrissat B."/>
            <person name="Grigoriev I.V."/>
            <person name="Hibbett D."/>
            <person name="Nagy L.G."/>
            <person name="Martin F.M."/>
        </authorList>
    </citation>
    <scope>NUCLEOTIDE SEQUENCE</scope>
    <source>
        <strain evidence="3">BED1</strain>
    </source>
</reference>
<dbReference type="EMBL" id="WHUW01000004">
    <property type="protein sequence ID" value="KAF8447714.1"/>
    <property type="molecule type" value="Genomic_DNA"/>
</dbReference>
<name>A0AAD4C3E5_BOLED</name>
<evidence type="ECO:0000313" key="3">
    <source>
        <dbReference type="EMBL" id="KAF8447714.1"/>
    </source>
</evidence>